<protein>
    <submittedName>
        <fullName evidence="2">Uncharacterized protein</fullName>
    </submittedName>
</protein>
<evidence type="ECO:0000313" key="2">
    <source>
        <dbReference type="EMBL" id="PTW46027.1"/>
    </source>
</evidence>
<comment type="caution">
    <text evidence="2">The sequence shown here is derived from an EMBL/GenBank/DDBJ whole genome shotgun (WGS) entry which is preliminary data.</text>
</comment>
<accession>A0A2T5U3D8</accession>
<feature type="transmembrane region" description="Helical" evidence="1">
    <location>
        <begin position="12"/>
        <end position="30"/>
    </location>
</feature>
<dbReference type="GeneID" id="91006619"/>
<feature type="transmembrane region" description="Helical" evidence="1">
    <location>
        <begin position="42"/>
        <end position="63"/>
    </location>
</feature>
<dbReference type="RefSeq" id="WP_107954778.1">
    <property type="nucleotide sequence ID" value="NZ_QAYE01000006.1"/>
</dbReference>
<keyword evidence="1" id="KW-0812">Transmembrane</keyword>
<gene>
    <name evidence="2" type="ORF">C8J25_106281</name>
</gene>
<reference evidence="2 3" key="1">
    <citation type="submission" date="2018-04" db="EMBL/GenBank/DDBJ databases">
        <title>Genomic Encyclopedia of Type Strains, Phase III (KMG-III): the genomes of soil and plant-associated and newly described type strains.</title>
        <authorList>
            <person name="Whitman W."/>
        </authorList>
    </citation>
    <scope>NUCLEOTIDE SEQUENCE [LARGE SCALE GENOMIC DNA]</scope>
    <source>
        <strain evidence="2 3">MA-olki</strain>
    </source>
</reference>
<dbReference type="EMBL" id="QAYE01000006">
    <property type="protein sequence ID" value="PTW46027.1"/>
    <property type="molecule type" value="Genomic_DNA"/>
</dbReference>
<name>A0A2T5U3D8_9SPHN</name>
<organism evidence="2 3">
    <name type="scientific">Sphingomonas faeni</name>
    <dbReference type="NCBI Taxonomy" id="185950"/>
    <lineage>
        <taxon>Bacteria</taxon>
        <taxon>Pseudomonadati</taxon>
        <taxon>Pseudomonadota</taxon>
        <taxon>Alphaproteobacteria</taxon>
        <taxon>Sphingomonadales</taxon>
        <taxon>Sphingomonadaceae</taxon>
        <taxon>Sphingomonas</taxon>
    </lineage>
</organism>
<sequence>MLLTSAILTSPGWGATWLTIIALYLVGYRGAGPLTLGVGTNFSSILLSIIAFALTGLFLWLAWTRVEFWKPSRIPFTAHLVGCAVYFQYLRAAGVNRSVRVGSE</sequence>
<dbReference type="AlphaFoldDB" id="A0A2T5U3D8"/>
<evidence type="ECO:0000313" key="3">
    <source>
        <dbReference type="Proteomes" id="UP000244013"/>
    </source>
</evidence>
<dbReference type="OrthoDB" id="7574053at2"/>
<dbReference type="Proteomes" id="UP000244013">
    <property type="component" value="Unassembled WGS sequence"/>
</dbReference>
<evidence type="ECO:0000256" key="1">
    <source>
        <dbReference type="SAM" id="Phobius"/>
    </source>
</evidence>
<keyword evidence="1" id="KW-1133">Transmembrane helix</keyword>
<keyword evidence="1" id="KW-0472">Membrane</keyword>
<proteinExistence type="predicted"/>